<sequence length="100" mass="10548">MTIFQLGSHNADIGFFGIGDGVVEACRRYLGFGLEIPCWLLVMGLVSKGKGDGGIGAVGLVGVEVDGEWLGRLWDVGLGDKDVIGERDLLGEEGVWGRLG</sequence>
<dbReference type="AlphaFoldDB" id="A0AAV3NQ83"/>
<dbReference type="Proteomes" id="UP001454036">
    <property type="component" value="Unassembled WGS sequence"/>
</dbReference>
<proteinExistence type="predicted"/>
<accession>A0AAV3NQ83</accession>
<reference evidence="1 2" key="1">
    <citation type="submission" date="2024-01" db="EMBL/GenBank/DDBJ databases">
        <title>The complete chloroplast genome sequence of Lithospermum erythrorhizon: insights into the phylogenetic relationship among Boraginaceae species and the maternal lineages of purple gromwells.</title>
        <authorList>
            <person name="Okada T."/>
            <person name="Watanabe K."/>
        </authorList>
    </citation>
    <scope>NUCLEOTIDE SEQUENCE [LARGE SCALE GENOMIC DNA]</scope>
</reference>
<organism evidence="1 2">
    <name type="scientific">Lithospermum erythrorhizon</name>
    <name type="common">Purple gromwell</name>
    <name type="synonym">Lithospermum officinale var. erythrorhizon</name>
    <dbReference type="NCBI Taxonomy" id="34254"/>
    <lineage>
        <taxon>Eukaryota</taxon>
        <taxon>Viridiplantae</taxon>
        <taxon>Streptophyta</taxon>
        <taxon>Embryophyta</taxon>
        <taxon>Tracheophyta</taxon>
        <taxon>Spermatophyta</taxon>
        <taxon>Magnoliopsida</taxon>
        <taxon>eudicotyledons</taxon>
        <taxon>Gunneridae</taxon>
        <taxon>Pentapetalae</taxon>
        <taxon>asterids</taxon>
        <taxon>lamiids</taxon>
        <taxon>Boraginales</taxon>
        <taxon>Boraginaceae</taxon>
        <taxon>Boraginoideae</taxon>
        <taxon>Lithospermeae</taxon>
        <taxon>Lithospermum</taxon>
    </lineage>
</organism>
<protein>
    <submittedName>
        <fullName evidence="1">Uncharacterized protein</fullName>
    </submittedName>
</protein>
<dbReference type="EMBL" id="BAABME010000291">
    <property type="protein sequence ID" value="GAA0141510.1"/>
    <property type="molecule type" value="Genomic_DNA"/>
</dbReference>
<evidence type="ECO:0000313" key="2">
    <source>
        <dbReference type="Proteomes" id="UP001454036"/>
    </source>
</evidence>
<gene>
    <name evidence="1" type="ORF">LIER_02638</name>
</gene>
<keyword evidence="2" id="KW-1185">Reference proteome</keyword>
<evidence type="ECO:0000313" key="1">
    <source>
        <dbReference type="EMBL" id="GAA0141510.1"/>
    </source>
</evidence>
<name>A0AAV3NQ83_LITER</name>
<comment type="caution">
    <text evidence="1">The sequence shown here is derived from an EMBL/GenBank/DDBJ whole genome shotgun (WGS) entry which is preliminary data.</text>
</comment>